<feature type="transmembrane region" description="Helical" evidence="6">
    <location>
        <begin position="389"/>
        <end position="411"/>
    </location>
</feature>
<dbReference type="NCBIfam" id="TIGR00361">
    <property type="entry name" value="ComEC_Rec2"/>
    <property type="match status" value="1"/>
</dbReference>
<feature type="domain" description="Metallo-beta-lactamase" evidence="7">
    <location>
        <begin position="549"/>
        <end position="750"/>
    </location>
</feature>
<dbReference type="InterPro" id="IPR052159">
    <property type="entry name" value="Competence_DNA_uptake"/>
</dbReference>
<feature type="transmembrane region" description="Helical" evidence="6">
    <location>
        <begin position="484"/>
        <end position="504"/>
    </location>
</feature>
<evidence type="ECO:0000256" key="6">
    <source>
        <dbReference type="SAM" id="Phobius"/>
    </source>
</evidence>
<keyword evidence="5 6" id="KW-0472">Membrane</keyword>
<protein>
    <submittedName>
        <fullName evidence="8">DNA internalization-related competence protein ComEC/Rec2</fullName>
    </submittedName>
</protein>
<evidence type="ECO:0000256" key="3">
    <source>
        <dbReference type="ARBA" id="ARBA00022692"/>
    </source>
</evidence>
<sequence length="798" mass="90234">MYVKNNYPFIWFATLFTSGILIGKYSPLPNTLVILIIFISIILILIDIRFLRFKYLKAFSFVSIALSIGVLTYHFQSKDIKSKLSEFEKEKNVIAYGLVKEIELKRDYEIAFILKTDSIFILNNKIETSENILCRLRSDSVDRKIIYDKLRPGNTISFKGTFQQGRNIRNPGEFDYRKFLLSKGITGIITSYDSSSLTVVSADYEEFENTVFQIRKTIDELIHQLHNKQTAGLLRGLLLADRTEIDYDTKQNFVNSGVIHILAVSGLHVGYILLFFIIAFGRFNIYLRSFLTILGLICFMIITGIPASVFRATLMSVILIIAFLTGRSTNLLNSIAISAVIILIFRPNEIFNPGFQLSYSAVLSIALIYPLIQKMIFQSSIKSKLLKSILLFAGVSLSAQIGTLPFTLTYFNKLSIISLFTNLIVIPLAGIIVGLAIITLVIGSLLPSVAIYFALVNNIVTALMMDLVRFSGSLDFAFMRINNFSLLDSMFFYFFISILIYFFRISENMKLKFLISLIVIVNIFMFSHIDDKKLLPDGVLSLLMIDVGQGDSFLIKFPNNKTALIDAGVIDPFFDTGERVIVPLLDYLGIEKIDYGFISHLDTDHYGGFASLMYNKRINEIYLPNNDSSDKFIRLENFITKLKIPRHTYDKSKKDIGNVSLFILNDASDKYLNTLSSNDRSGIIKIVFGKTSFLFIGDAEVAAERYYMDNYKSFLDSDVLKIGHHGSLTSSSGEFIEAVSPKISLISAGIKNKFGHPSEIVLQRLKEIKSKIYRTDELGAVLIQSDGKEIKVVDWRDN</sequence>
<feature type="transmembrane region" description="Helical" evidence="6">
    <location>
        <begin position="6"/>
        <end position="25"/>
    </location>
</feature>
<dbReference type="InterPro" id="IPR036866">
    <property type="entry name" value="RibonucZ/Hydroxyglut_hydro"/>
</dbReference>
<organism evidence="8">
    <name type="scientific">Ignavibacterium album</name>
    <dbReference type="NCBI Taxonomy" id="591197"/>
    <lineage>
        <taxon>Bacteria</taxon>
        <taxon>Pseudomonadati</taxon>
        <taxon>Ignavibacteriota</taxon>
        <taxon>Ignavibacteria</taxon>
        <taxon>Ignavibacteriales</taxon>
        <taxon>Ignavibacteriaceae</taxon>
        <taxon>Ignavibacterium</taxon>
    </lineage>
</organism>
<feature type="transmembrane region" description="Helical" evidence="6">
    <location>
        <begin position="317"/>
        <end position="345"/>
    </location>
</feature>
<feature type="transmembrane region" description="Helical" evidence="6">
    <location>
        <begin position="357"/>
        <end position="377"/>
    </location>
</feature>
<dbReference type="CDD" id="cd07731">
    <property type="entry name" value="ComA-like_MBL-fold"/>
    <property type="match status" value="1"/>
</dbReference>
<dbReference type="InterPro" id="IPR025405">
    <property type="entry name" value="DUF4131"/>
</dbReference>
<dbReference type="GO" id="GO:0005886">
    <property type="term" value="C:plasma membrane"/>
    <property type="evidence" value="ECO:0007669"/>
    <property type="project" value="UniProtKB-SubCell"/>
</dbReference>
<dbReference type="InterPro" id="IPR035681">
    <property type="entry name" value="ComA-like_MBL"/>
</dbReference>
<dbReference type="AlphaFoldDB" id="A0A7V3E6T6"/>
<evidence type="ECO:0000313" key="8">
    <source>
        <dbReference type="EMBL" id="HFI91141.1"/>
    </source>
</evidence>
<dbReference type="InterPro" id="IPR004797">
    <property type="entry name" value="Competence_ComEC/Rec2"/>
</dbReference>
<dbReference type="EMBL" id="DSUJ01000008">
    <property type="protein sequence ID" value="HFI91141.1"/>
    <property type="molecule type" value="Genomic_DNA"/>
</dbReference>
<dbReference type="NCBIfam" id="TIGR00360">
    <property type="entry name" value="ComEC_N-term"/>
    <property type="match status" value="1"/>
</dbReference>
<keyword evidence="4 6" id="KW-1133">Transmembrane helix</keyword>
<dbReference type="PANTHER" id="PTHR30619:SF1">
    <property type="entry name" value="RECOMBINATION PROTEIN 2"/>
    <property type="match status" value="1"/>
</dbReference>
<dbReference type="Pfam" id="PF03772">
    <property type="entry name" value="Competence"/>
    <property type="match status" value="1"/>
</dbReference>
<accession>A0A7V3E6T6</accession>
<dbReference type="GO" id="GO:0030420">
    <property type="term" value="P:establishment of competence for transformation"/>
    <property type="evidence" value="ECO:0007669"/>
    <property type="project" value="InterPro"/>
</dbReference>
<dbReference type="Pfam" id="PF00753">
    <property type="entry name" value="Lactamase_B"/>
    <property type="match status" value="1"/>
</dbReference>
<feature type="transmembrane region" description="Helical" evidence="6">
    <location>
        <begin position="417"/>
        <end position="442"/>
    </location>
</feature>
<reference evidence="8" key="1">
    <citation type="journal article" date="2020" name="mSystems">
        <title>Genome- and Community-Level Interaction Insights into Carbon Utilization and Element Cycling Functions of Hydrothermarchaeota in Hydrothermal Sediment.</title>
        <authorList>
            <person name="Zhou Z."/>
            <person name="Liu Y."/>
            <person name="Xu W."/>
            <person name="Pan J."/>
            <person name="Luo Z.H."/>
            <person name="Li M."/>
        </authorList>
    </citation>
    <scope>NUCLEOTIDE SEQUENCE [LARGE SCALE GENOMIC DNA]</scope>
    <source>
        <strain evidence="8">SpSt-479</strain>
    </source>
</reference>
<feature type="transmembrane region" description="Helical" evidence="6">
    <location>
        <begin position="32"/>
        <end position="52"/>
    </location>
</feature>
<feature type="transmembrane region" description="Helical" evidence="6">
    <location>
        <begin position="285"/>
        <end position="305"/>
    </location>
</feature>
<evidence type="ECO:0000256" key="1">
    <source>
        <dbReference type="ARBA" id="ARBA00004651"/>
    </source>
</evidence>
<comment type="caution">
    <text evidence="8">The sequence shown here is derived from an EMBL/GenBank/DDBJ whole genome shotgun (WGS) entry which is preliminary data.</text>
</comment>
<feature type="transmembrane region" description="Helical" evidence="6">
    <location>
        <begin position="511"/>
        <end position="529"/>
    </location>
</feature>
<evidence type="ECO:0000259" key="7">
    <source>
        <dbReference type="SMART" id="SM00849"/>
    </source>
</evidence>
<keyword evidence="3 6" id="KW-0812">Transmembrane</keyword>
<proteinExistence type="predicted"/>
<dbReference type="SUPFAM" id="SSF56281">
    <property type="entry name" value="Metallo-hydrolase/oxidoreductase"/>
    <property type="match status" value="1"/>
</dbReference>
<dbReference type="InterPro" id="IPR001279">
    <property type="entry name" value="Metallo-B-lactamas"/>
</dbReference>
<name>A0A7V3E6T6_9BACT</name>
<gene>
    <name evidence="8" type="ORF">ENS31_06350</name>
</gene>
<comment type="subcellular location">
    <subcellularLocation>
        <location evidence="1">Cell membrane</location>
        <topology evidence="1">Multi-pass membrane protein</topology>
    </subcellularLocation>
</comment>
<evidence type="ECO:0000256" key="5">
    <source>
        <dbReference type="ARBA" id="ARBA00023136"/>
    </source>
</evidence>
<dbReference type="Gene3D" id="3.60.15.10">
    <property type="entry name" value="Ribonuclease Z/Hydroxyacylglutathione hydrolase-like"/>
    <property type="match status" value="1"/>
</dbReference>
<evidence type="ECO:0000256" key="2">
    <source>
        <dbReference type="ARBA" id="ARBA00022475"/>
    </source>
</evidence>
<keyword evidence="2" id="KW-1003">Cell membrane</keyword>
<feature type="transmembrane region" description="Helical" evidence="6">
    <location>
        <begin position="449"/>
        <end position="472"/>
    </location>
</feature>
<evidence type="ECO:0000256" key="4">
    <source>
        <dbReference type="ARBA" id="ARBA00022989"/>
    </source>
</evidence>
<dbReference type="SMART" id="SM00849">
    <property type="entry name" value="Lactamase_B"/>
    <property type="match status" value="1"/>
</dbReference>
<feature type="transmembrane region" description="Helical" evidence="6">
    <location>
        <begin position="258"/>
        <end position="279"/>
    </location>
</feature>
<dbReference type="Pfam" id="PF13567">
    <property type="entry name" value="DUF4131"/>
    <property type="match status" value="1"/>
</dbReference>
<dbReference type="InterPro" id="IPR004477">
    <property type="entry name" value="ComEC_N"/>
</dbReference>
<dbReference type="PANTHER" id="PTHR30619">
    <property type="entry name" value="DNA INTERNALIZATION/COMPETENCE PROTEIN COMEC/REC2"/>
    <property type="match status" value="1"/>
</dbReference>